<accession>A0A242A7X9</accession>
<dbReference type="GO" id="GO:0009295">
    <property type="term" value="C:nucleoid"/>
    <property type="evidence" value="ECO:0007669"/>
    <property type="project" value="InterPro"/>
</dbReference>
<dbReference type="OrthoDB" id="3171075at2"/>
<reference evidence="1 2" key="1">
    <citation type="submission" date="2017-05" db="EMBL/GenBank/DDBJ databases">
        <title>The Genome Sequence of Enterococcus sp. 8G7_MSG3316.</title>
        <authorList>
            <consortium name="The Broad Institute Genomics Platform"/>
            <consortium name="The Broad Institute Genomic Center for Infectious Diseases"/>
            <person name="Earl A."/>
            <person name="Manson A."/>
            <person name="Schwartman J."/>
            <person name="Gilmore M."/>
            <person name="Abouelleil A."/>
            <person name="Cao P."/>
            <person name="Chapman S."/>
            <person name="Cusick C."/>
            <person name="Shea T."/>
            <person name="Young S."/>
            <person name="Neafsey D."/>
            <person name="Nusbaum C."/>
            <person name="Birren B."/>
        </authorList>
    </citation>
    <scope>NUCLEOTIDE SEQUENCE [LARGE SCALE GENOMIC DNA]</scope>
    <source>
        <strain evidence="1 2">8G7_MSG3316</strain>
    </source>
</reference>
<sequence>MDIYLKHAILHIVDRQTGDPVFSQVELDLTTEYVRDYLTKKIQKLANPQTKTGKLVESSAIAQLVKTAENDFITASEGIVQRWYEAYKESEDAPSSDAFVVLYELDTNLQVAFLKVNYQDGYTHFIDNGEAGIENTLILHRALLAGKTQKADEGITIDVNTLNFELIEKKYSFSGEKQLYFSTKVIETEPLPSLEENVKVIKKVAEKIGEKFETPSYHVVADLKEAVYDTIEESGHIDVQEIAEKVFKDNITAQMSFKEEVAEKGFVDQAPMLRDVREISEKKFGKQKLKLSNGIELIVPLDVYRDPNLIEFINNPDGTISVTIKNVEEVINRM</sequence>
<dbReference type="Pfam" id="PF04245">
    <property type="entry name" value="NA37"/>
    <property type="match status" value="1"/>
</dbReference>
<organism evidence="1 2">
    <name type="scientific">Candidatus Enterococcus testudinis</name>
    <dbReference type="NCBI Taxonomy" id="1834191"/>
    <lineage>
        <taxon>Bacteria</taxon>
        <taxon>Bacillati</taxon>
        <taxon>Bacillota</taxon>
        <taxon>Bacilli</taxon>
        <taxon>Lactobacillales</taxon>
        <taxon>Enterococcaceae</taxon>
        <taxon>Enterococcus</taxon>
    </lineage>
</organism>
<dbReference type="EMBL" id="NGKU01000001">
    <property type="protein sequence ID" value="OTN77145.1"/>
    <property type="molecule type" value="Genomic_DNA"/>
</dbReference>
<dbReference type="RefSeq" id="WP_086275205.1">
    <property type="nucleotide sequence ID" value="NZ_NGKU01000001.1"/>
</dbReference>
<name>A0A242A7X9_9ENTE</name>
<dbReference type="STRING" id="1834191.A5886_002225"/>
<gene>
    <name evidence="1" type="ORF">A5886_002225</name>
</gene>
<dbReference type="AlphaFoldDB" id="A0A242A7X9"/>
<keyword evidence="2" id="KW-1185">Reference proteome</keyword>
<dbReference type="Proteomes" id="UP000195043">
    <property type="component" value="Unassembled WGS sequence"/>
</dbReference>
<protein>
    <recommendedName>
        <fullName evidence="3">Nucleoid-associated protein</fullName>
    </recommendedName>
</protein>
<evidence type="ECO:0000313" key="1">
    <source>
        <dbReference type="EMBL" id="OTN77145.1"/>
    </source>
</evidence>
<evidence type="ECO:0008006" key="3">
    <source>
        <dbReference type="Google" id="ProtNLM"/>
    </source>
</evidence>
<comment type="caution">
    <text evidence="1">The sequence shown here is derived from an EMBL/GenBank/DDBJ whole genome shotgun (WGS) entry which is preliminary data.</text>
</comment>
<dbReference type="InterPro" id="IPR007358">
    <property type="entry name" value="Nucleoid_associated_NdpA"/>
</dbReference>
<proteinExistence type="predicted"/>
<evidence type="ECO:0000313" key="2">
    <source>
        <dbReference type="Proteomes" id="UP000195043"/>
    </source>
</evidence>